<dbReference type="STRING" id="1293439.WH87_02690"/>
<accession>A0A0F5QJE6</accession>
<dbReference type="PATRIC" id="fig|1293439.3.peg.2905"/>
<gene>
    <name evidence="2" type="ORF">WH87_02690</name>
</gene>
<protein>
    <submittedName>
        <fullName evidence="2">Lipoprotein</fullName>
    </submittedName>
</protein>
<dbReference type="InterPro" id="IPR005297">
    <property type="entry name" value="Lipoprotein_repeat"/>
</dbReference>
<keyword evidence="1" id="KW-0732">Signal</keyword>
<keyword evidence="3" id="KW-1185">Reference proteome</keyword>
<dbReference type="EMBL" id="LANJ01000004">
    <property type="protein sequence ID" value="KKC41065.1"/>
    <property type="molecule type" value="Genomic_DNA"/>
</dbReference>
<dbReference type="PIRSF" id="PIRSF029720">
    <property type="entry name" value="UCP029720"/>
    <property type="match status" value="1"/>
</dbReference>
<feature type="chain" id="PRO_5002494332" evidence="1">
    <location>
        <begin position="23"/>
        <end position="132"/>
    </location>
</feature>
<dbReference type="Pfam" id="PF03640">
    <property type="entry name" value="Lipoprotein_15"/>
    <property type="match status" value="2"/>
</dbReference>
<sequence>MHLRSLLAGAAALAFLAAPSFAADYLGGEVKSVDIGGKQVLTGANGMTLYTFDKDTKGDGKSVCNDDCAAKWPPLAADDAAKAEGDFTLVKRDDGSSMWAYKGWPLYYWYEDTKAGDTTGDGVGGVWHLAIE</sequence>
<evidence type="ECO:0000313" key="2">
    <source>
        <dbReference type="EMBL" id="KKC41065.1"/>
    </source>
</evidence>
<dbReference type="OrthoDB" id="9800666at2"/>
<name>A0A0F5QJE6_9HYPH</name>
<evidence type="ECO:0000256" key="1">
    <source>
        <dbReference type="SAM" id="SignalP"/>
    </source>
</evidence>
<dbReference type="PANTHER" id="PTHR39335:SF1">
    <property type="entry name" value="BLL4220 PROTEIN"/>
    <property type="match status" value="1"/>
</dbReference>
<proteinExistence type="predicted"/>
<feature type="signal peptide" evidence="1">
    <location>
        <begin position="1"/>
        <end position="22"/>
    </location>
</feature>
<dbReference type="InterPro" id="IPR014558">
    <property type="entry name" value="UCP029720"/>
</dbReference>
<dbReference type="Proteomes" id="UP000033411">
    <property type="component" value="Unassembled WGS sequence"/>
</dbReference>
<dbReference type="GO" id="GO:0043448">
    <property type="term" value="P:alkane catabolic process"/>
    <property type="evidence" value="ECO:0007669"/>
    <property type="project" value="TreeGrafter"/>
</dbReference>
<comment type="caution">
    <text evidence="2">The sequence shown here is derived from an EMBL/GenBank/DDBJ whole genome shotgun (WGS) entry which is preliminary data.</text>
</comment>
<evidence type="ECO:0000313" key="3">
    <source>
        <dbReference type="Proteomes" id="UP000033411"/>
    </source>
</evidence>
<reference evidence="2 3" key="1">
    <citation type="submission" date="2015-03" db="EMBL/GenBank/DDBJ databases">
        <authorList>
            <person name="Lepp D."/>
            <person name="Hassan Y.I."/>
            <person name="Li X.-Z."/>
            <person name="Zhou T."/>
        </authorList>
    </citation>
    <scope>NUCLEOTIDE SEQUENCE [LARGE SCALE GENOMIC DNA]</scope>
    <source>
        <strain evidence="2 3">E84</strain>
    </source>
</reference>
<dbReference type="RefSeq" id="WP_046139934.1">
    <property type="nucleotide sequence ID" value="NZ_LANJ01000004.1"/>
</dbReference>
<organism evidence="2 3">
    <name type="scientific">Devosia epidermidihirudinis</name>
    <dbReference type="NCBI Taxonomy" id="1293439"/>
    <lineage>
        <taxon>Bacteria</taxon>
        <taxon>Pseudomonadati</taxon>
        <taxon>Pseudomonadota</taxon>
        <taxon>Alphaproteobacteria</taxon>
        <taxon>Hyphomicrobiales</taxon>
        <taxon>Devosiaceae</taxon>
        <taxon>Devosia</taxon>
    </lineage>
</organism>
<keyword evidence="2" id="KW-0449">Lipoprotein</keyword>
<dbReference type="PANTHER" id="PTHR39335">
    <property type="entry name" value="BLL4220 PROTEIN"/>
    <property type="match status" value="1"/>
</dbReference>
<dbReference type="AlphaFoldDB" id="A0A0F5QJE6"/>